<gene>
    <name evidence="1" type="ORF">MKW98_001980</name>
</gene>
<dbReference type="InterPro" id="IPR001925">
    <property type="entry name" value="Porin_Euk"/>
</dbReference>
<organism evidence="1 2">
    <name type="scientific">Papaver atlanticum</name>
    <dbReference type="NCBI Taxonomy" id="357466"/>
    <lineage>
        <taxon>Eukaryota</taxon>
        <taxon>Viridiplantae</taxon>
        <taxon>Streptophyta</taxon>
        <taxon>Embryophyta</taxon>
        <taxon>Tracheophyta</taxon>
        <taxon>Spermatophyta</taxon>
        <taxon>Magnoliopsida</taxon>
        <taxon>Ranunculales</taxon>
        <taxon>Papaveraceae</taxon>
        <taxon>Papaveroideae</taxon>
        <taxon>Papaver</taxon>
    </lineage>
</organism>
<sequence>TPLCNGLQTSNITLLNYILSTLTILEIMPATKAIDSFKLPNYNSGKVQYFHDHATVGLNQSPAVDVTAAVGFPYFKLKSFLKLSGEFDTKALDKAPRFRLSLALKPKVFVF</sequence>
<protein>
    <submittedName>
        <fullName evidence="1">Uncharacterized protein</fullName>
    </submittedName>
</protein>
<dbReference type="PANTHER" id="PTHR11743:SF23">
    <property type="entry name" value="MITOCHONDRIAL OUTER MEMBRANE PROTEIN PORIN 5-RELATED"/>
    <property type="match status" value="1"/>
</dbReference>
<evidence type="ECO:0000313" key="2">
    <source>
        <dbReference type="Proteomes" id="UP001202328"/>
    </source>
</evidence>
<evidence type="ECO:0000313" key="1">
    <source>
        <dbReference type="EMBL" id="KAI3914744.1"/>
    </source>
</evidence>
<dbReference type="GO" id="GO:0008308">
    <property type="term" value="F:voltage-gated monoatomic anion channel activity"/>
    <property type="evidence" value="ECO:0007669"/>
    <property type="project" value="InterPro"/>
</dbReference>
<dbReference type="EMBL" id="JAJJMB010009231">
    <property type="protein sequence ID" value="KAI3914744.1"/>
    <property type="molecule type" value="Genomic_DNA"/>
</dbReference>
<accession>A0AAD4SML0</accession>
<keyword evidence="2" id="KW-1185">Reference proteome</keyword>
<reference evidence="1" key="1">
    <citation type="submission" date="2022-04" db="EMBL/GenBank/DDBJ databases">
        <title>A functionally conserved STORR gene fusion in Papaver species that diverged 16.8 million years ago.</title>
        <authorList>
            <person name="Catania T."/>
        </authorList>
    </citation>
    <scope>NUCLEOTIDE SEQUENCE</scope>
    <source>
        <strain evidence="1">S-188037</strain>
    </source>
</reference>
<dbReference type="GO" id="GO:0005741">
    <property type="term" value="C:mitochondrial outer membrane"/>
    <property type="evidence" value="ECO:0007669"/>
    <property type="project" value="InterPro"/>
</dbReference>
<proteinExistence type="predicted"/>
<dbReference type="Proteomes" id="UP001202328">
    <property type="component" value="Unassembled WGS sequence"/>
</dbReference>
<feature type="non-terminal residue" evidence="1">
    <location>
        <position position="111"/>
    </location>
</feature>
<dbReference type="AlphaFoldDB" id="A0AAD4SML0"/>
<comment type="caution">
    <text evidence="1">The sequence shown here is derived from an EMBL/GenBank/DDBJ whole genome shotgun (WGS) entry which is preliminary data.</text>
</comment>
<dbReference type="PANTHER" id="PTHR11743">
    <property type="entry name" value="VOLTAGE-DEPENDENT ANION-SELECTIVE CHANNEL"/>
    <property type="match status" value="1"/>
</dbReference>
<name>A0AAD4SML0_9MAGN</name>